<protein>
    <submittedName>
        <fullName evidence="1">Uncharacterized protein</fullName>
    </submittedName>
</protein>
<sequence>MERRRNLNLATSTSQPLACCCPYRTSYGLIAQRDDEESKEMDGICILRIPLLQALQRSVCELHSIALVTPRAESEWAMSMKKGTHAPAAQLVDAIQTFLLAFDSRLLAAIHIHDSALHLQTRLPGPPHSRRPRSAFVSVVPADHLDGCMPSLHDCR</sequence>
<dbReference type="EMBL" id="KZ819474">
    <property type="protein sequence ID" value="PWN39342.1"/>
    <property type="molecule type" value="Genomic_DNA"/>
</dbReference>
<name>A0A316VP86_9BASI</name>
<gene>
    <name evidence="1" type="ORF">IE81DRAFT_33115</name>
</gene>
<reference evidence="1 2" key="1">
    <citation type="journal article" date="2018" name="Mol. Biol. Evol.">
        <title>Broad Genomic Sampling Reveals a Smut Pathogenic Ancestry of the Fungal Clade Ustilaginomycotina.</title>
        <authorList>
            <person name="Kijpornyongpan T."/>
            <person name="Mondo S.J."/>
            <person name="Barry K."/>
            <person name="Sandor L."/>
            <person name="Lee J."/>
            <person name="Lipzen A."/>
            <person name="Pangilinan J."/>
            <person name="LaButti K."/>
            <person name="Hainaut M."/>
            <person name="Henrissat B."/>
            <person name="Grigoriev I.V."/>
            <person name="Spatafora J.W."/>
            <person name="Aime M.C."/>
        </authorList>
    </citation>
    <scope>NUCLEOTIDE SEQUENCE [LARGE SCALE GENOMIC DNA]</scope>
    <source>
        <strain evidence="1 2">MCA 4658</strain>
    </source>
</reference>
<organism evidence="1 2">
    <name type="scientific">Ceraceosorus guamensis</name>
    <dbReference type="NCBI Taxonomy" id="1522189"/>
    <lineage>
        <taxon>Eukaryota</taxon>
        <taxon>Fungi</taxon>
        <taxon>Dikarya</taxon>
        <taxon>Basidiomycota</taxon>
        <taxon>Ustilaginomycotina</taxon>
        <taxon>Exobasidiomycetes</taxon>
        <taxon>Ceraceosorales</taxon>
        <taxon>Ceraceosoraceae</taxon>
        <taxon>Ceraceosorus</taxon>
    </lineage>
</organism>
<keyword evidence="2" id="KW-1185">Reference proteome</keyword>
<dbReference type="Proteomes" id="UP000245783">
    <property type="component" value="Unassembled WGS sequence"/>
</dbReference>
<evidence type="ECO:0000313" key="2">
    <source>
        <dbReference type="Proteomes" id="UP000245783"/>
    </source>
</evidence>
<dbReference type="RefSeq" id="XP_025366502.1">
    <property type="nucleotide sequence ID" value="XM_025515226.1"/>
</dbReference>
<dbReference type="InParanoid" id="A0A316VP86"/>
<dbReference type="GeneID" id="37037096"/>
<dbReference type="AlphaFoldDB" id="A0A316VP86"/>
<proteinExistence type="predicted"/>
<accession>A0A316VP86</accession>
<evidence type="ECO:0000313" key="1">
    <source>
        <dbReference type="EMBL" id="PWN39342.1"/>
    </source>
</evidence>